<dbReference type="EMBL" id="CP003010">
    <property type="protein sequence ID" value="AEO65651.1"/>
    <property type="molecule type" value="Genomic_DNA"/>
</dbReference>
<evidence type="ECO:0000313" key="2">
    <source>
        <dbReference type="EMBL" id="AEO65651.1"/>
    </source>
</evidence>
<dbReference type="RefSeq" id="XP_003651987.1">
    <property type="nucleotide sequence ID" value="XM_003651939.1"/>
</dbReference>
<feature type="compositionally biased region" description="Pro residues" evidence="1">
    <location>
        <begin position="157"/>
        <end position="167"/>
    </location>
</feature>
<dbReference type="HOGENOM" id="CLU_1541169_0_0_1"/>
<evidence type="ECO:0000256" key="1">
    <source>
        <dbReference type="SAM" id="MobiDB-lite"/>
    </source>
</evidence>
<dbReference type="KEGG" id="ttt:THITE_2112823"/>
<feature type="compositionally biased region" description="Low complexity" evidence="1">
    <location>
        <begin position="28"/>
        <end position="39"/>
    </location>
</feature>
<evidence type="ECO:0000313" key="3">
    <source>
        <dbReference type="Proteomes" id="UP000008181"/>
    </source>
</evidence>
<feature type="region of interest" description="Disordered" evidence="1">
    <location>
        <begin position="1"/>
        <end position="174"/>
    </location>
</feature>
<feature type="compositionally biased region" description="Pro residues" evidence="1">
    <location>
        <begin position="108"/>
        <end position="117"/>
    </location>
</feature>
<feature type="compositionally biased region" description="Polar residues" evidence="1">
    <location>
        <begin position="124"/>
        <end position="135"/>
    </location>
</feature>
<accession>G2R0V7</accession>
<organism evidence="2 3">
    <name type="scientific">Thermothielavioides terrestris (strain ATCC 38088 / NRRL 8126)</name>
    <name type="common">Thielavia terrestris</name>
    <dbReference type="NCBI Taxonomy" id="578455"/>
    <lineage>
        <taxon>Eukaryota</taxon>
        <taxon>Fungi</taxon>
        <taxon>Dikarya</taxon>
        <taxon>Ascomycota</taxon>
        <taxon>Pezizomycotina</taxon>
        <taxon>Sordariomycetes</taxon>
        <taxon>Sordariomycetidae</taxon>
        <taxon>Sordariales</taxon>
        <taxon>Chaetomiaceae</taxon>
        <taxon>Thermothielavioides</taxon>
        <taxon>Thermothielavioides terrestris</taxon>
    </lineage>
</organism>
<dbReference type="GeneID" id="11517908"/>
<gene>
    <name evidence="2" type="ORF">THITE_2112823</name>
</gene>
<proteinExistence type="predicted"/>
<keyword evidence="3" id="KW-1185">Reference proteome</keyword>
<dbReference type="AlphaFoldDB" id="G2R0V7"/>
<dbReference type="Proteomes" id="UP000008181">
    <property type="component" value="Chromosome 2"/>
</dbReference>
<protein>
    <submittedName>
        <fullName evidence="2">Uncharacterized protein</fullName>
    </submittedName>
</protein>
<name>G2R0V7_THETT</name>
<reference evidence="2 3" key="1">
    <citation type="journal article" date="2011" name="Nat. Biotechnol.">
        <title>Comparative genomic analysis of the thermophilic biomass-degrading fungi Myceliophthora thermophila and Thielavia terrestris.</title>
        <authorList>
            <person name="Berka R.M."/>
            <person name="Grigoriev I.V."/>
            <person name="Otillar R."/>
            <person name="Salamov A."/>
            <person name="Grimwood J."/>
            <person name="Reid I."/>
            <person name="Ishmael N."/>
            <person name="John T."/>
            <person name="Darmond C."/>
            <person name="Moisan M.-C."/>
            <person name="Henrissat B."/>
            <person name="Coutinho P.M."/>
            <person name="Lombard V."/>
            <person name="Natvig D.O."/>
            <person name="Lindquist E."/>
            <person name="Schmutz J."/>
            <person name="Lucas S."/>
            <person name="Harris P."/>
            <person name="Powlowski J."/>
            <person name="Bellemare A."/>
            <person name="Taylor D."/>
            <person name="Butler G."/>
            <person name="de Vries R.P."/>
            <person name="Allijn I.E."/>
            <person name="van den Brink J."/>
            <person name="Ushinsky S."/>
            <person name="Storms R."/>
            <person name="Powell A.J."/>
            <person name="Paulsen I.T."/>
            <person name="Elbourne L.D.H."/>
            <person name="Baker S.E."/>
            <person name="Magnuson J."/>
            <person name="LaBoissiere S."/>
            <person name="Clutterbuck A.J."/>
            <person name="Martinez D."/>
            <person name="Wogulis M."/>
            <person name="de Leon A.L."/>
            <person name="Rey M.W."/>
            <person name="Tsang A."/>
        </authorList>
    </citation>
    <scope>NUCLEOTIDE SEQUENCE [LARGE SCALE GENOMIC DNA]</scope>
    <source>
        <strain evidence="3">ATCC 38088 / NRRL 8126</strain>
    </source>
</reference>
<feature type="compositionally biased region" description="Polar residues" evidence="1">
    <location>
        <begin position="57"/>
        <end position="77"/>
    </location>
</feature>
<sequence length="174" mass="17764">MVSVQRRPPPAGDGPTRSKQESVKPDSAQTQAQAPAPEQRSGVPKQKSTVPELPGKTSASGIPSGNDRQVGVNTTSVPAPALQGHASSAHCPLPVGISSTSSLTDTPPLRPSPPPPSISQASSAGTASRSPSPTERANRDGNTALWLEHQTSLDGPPFLPAVPPPTSPTRKSSP</sequence>
<feature type="compositionally biased region" description="Low complexity" evidence="1">
    <location>
        <begin position="98"/>
        <end position="107"/>
    </location>
</feature>